<sequence length="385" mass="45211">MTIEHNISRINYLLKLYGLTLNELLEKISEGLKNPITKDDLYSSEIKISHLKKIDKVFNKGLEYYINPKPLTENKEASIFFRKDKFNSDLNIGAKKIVNQFEDLKNSLTAISKLSDIHFERKIPIYSIKDNPKKVAEEIRKLLYPDEFSPVLRDFLKELISKFAENNIMVFEFIETWNKKDTANINGFYLKPNVIVLKRQQKSFRREIFTLIHELGHYLLNEEEIEEVDVKSISQKDLSKIENWCNEFSYFFLVGSFANTIEKLKRADSSNDYHFDLIQRISRETNLSTLALYTRLLYSKKISNKGYNNVKNELDELYRKKIEEENRKKELDKLSGIKRGGSVPKPINSPLFVNTLQTALYGGVINEYDFCKKLNIKPEKIEKYI</sequence>
<dbReference type="Gene3D" id="1.10.10.2910">
    <property type="match status" value="1"/>
</dbReference>
<feature type="coiled-coil region" evidence="1">
    <location>
        <begin position="307"/>
        <end position="334"/>
    </location>
</feature>
<evidence type="ECO:0000256" key="1">
    <source>
        <dbReference type="SAM" id="Coils"/>
    </source>
</evidence>
<gene>
    <name evidence="3" type="ORF">FKR84_12545</name>
</gene>
<dbReference type="AlphaFoldDB" id="A0A507ZC93"/>
<evidence type="ECO:0000313" key="4">
    <source>
        <dbReference type="Proteomes" id="UP000317169"/>
    </source>
</evidence>
<dbReference type="SUPFAM" id="SSF55486">
    <property type="entry name" value="Metalloproteases ('zincins'), catalytic domain"/>
    <property type="match status" value="1"/>
</dbReference>
<organism evidence="3 4">
    <name type="scientific">Haloflavibacter putidus</name>
    <dbReference type="NCBI Taxonomy" id="2576776"/>
    <lineage>
        <taxon>Bacteria</taxon>
        <taxon>Pseudomonadati</taxon>
        <taxon>Bacteroidota</taxon>
        <taxon>Flavobacteriia</taxon>
        <taxon>Flavobacteriales</taxon>
        <taxon>Flavobacteriaceae</taxon>
        <taxon>Haloflavibacter</taxon>
    </lineage>
</organism>
<dbReference type="EMBL" id="VIAR01000015">
    <property type="protein sequence ID" value="TQD34043.1"/>
    <property type="molecule type" value="Genomic_DNA"/>
</dbReference>
<keyword evidence="4" id="KW-1185">Reference proteome</keyword>
<comment type="caution">
    <text evidence="3">The sequence shown here is derived from an EMBL/GenBank/DDBJ whole genome shotgun (WGS) entry which is preliminary data.</text>
</comment>
<feature type="domain" description="IrrE N-terminal-like" evidence="2">
    <location>
        <begin position="187"/>
        <end position="296"/>
    </location>
</feature>
<dbReference type="OrthoDB" id="9794834at2"/>
<dbReference type="PANTHER" id="PTHR43236">
    <property type="entry name" value="ANTITOXIN HIGA1"/>
    <property type="match status" value="1"/>
</dbReference>
<accession>A0A507ZC93</accession>
<dbReference type="PANTHER" id="PTHR43236:SF1">
    <property type="entry name" value="BLL7220 PROTEIN"/>
    <property type="match status" value="1"/>
</dbReference>
<name>A0A507ZC93_9FLAO</name>
<protein>
    <submittedName>
        <fullName evidence="3">ImmA/IrrE family metallo-endopeptidase</fullName>
    </submittedName>
</protein>
<evidence type="ECO:0000259" key="2">
    <source>
        <dbReference type="Pfam" id="PF06114"/>
    </source>
</evidence>
<proteinExistence type="predicted"/>
<dbReference type="InterPro" id="IPR052345">
    <property type="entry name" value="Rad_response_metalloprotease"/>
</dbReference>
<dbReference type="InterPro" id="IPR010359">
    <property type="entry name" value="IrrE_HExxH"/>
</dbReference>
<evidence type="ECO:0000313" key="3">
    <source>
        <dbReference type="EMBL" id="TQD34043.1"/>
    </source>
</evidence>
<dbReference type="Pfam" id="PF06114">
    <property type="entry name" value="Peptidase_M78"/>
    <property type="match status" value="1"/>
</dbReference>
<reference evidence="3 4" key="1">
    <citation type="submission" date="2019-06" db="EMBL/GenBank/DDBJ databases">
        <title>Flavibacter putida gen. nov., sp. nov., a novel marine bacterium of the family Flavobacteriaceae isolated from coastal seawater.</title>
        <authorList>
            <person name="Feng X."/>
        </authorList>
    </citation>
    <scope>NUCLEOTIDE SEQUENCE [LARGE SCALE GENOMIC DNA]</scope>
    <source>
        <strain evidence="3 4">PLHSN227</strain>
    </source>
</reference>
<keyword evidence="1" id="KW-0175">Coiled coil</keyword>
<dbReference type="Proteomes" id="UP000317169">
    <property type="component" value="Unassembled WGS sequence"/>
</dbReference>
<dbReference type="RefSeq" id="WP_141422663.1">
    <property type="nucleotide sequence ID" value="NZ_VIAR01000015.1"/>
</dbReference>